<dbReference type="Proteomes" id="UP000325440">
    <property type="component" value="Unassembled WGS sequence"/>
</dbReference>
<name>A0A5E4MZN0_9HEMI</name>
<protein>
    <submittedName>
        <fullName evidence="1">Uncharacterized protein</fullName>
    </submittedName>
</protein>
<accession>A0A5E4MZN0</accession>
<evidence type="ECO:0000313" key="2">
    <source>
        <dbReference type="Proteomes" id="UP000325440"/>
    </source>
</evidence>
<gene>
    <name evidence="1" type="ORF">CINCED_3A000401</name>
</gene>
<keyword evidence="2" id="KW-1185">Reference proteome</keyword>
<dbReference type="AlphaFoldDB" id="A0A5E4MZN0"/>
<proteinExistence type="predicted"/>
<dbReference type="EMBL" id="CABPRJ010001426">
    <property type="protein sequence ID" value="VVC35495.1"/>
    <property type="molecule type" value="Genomic_DNA"/>
</dbReference>
<reference evidence="1 2" key="1">
    <citation type="submission" date="2019-08" db="EMBL/GenBank/DDBJ databases">
        <authorList>
            <person name="Alioto T."/>
            <person name="Alioto T."/>
            <person name="Gomez Garrido J."/>
        </authorList>
    </citation>
    <scope>NUCLEOTIDE SEQUENCE [LARGE SCALE GENOMIC DNA]</scope>
</reference>
<organism evidence="1 2">
    <name type="scientific">Cinara cedri</name>
    <dbReference type="NCBI Taxonomy" id="506608"/>
    <lineage>
        <taxon>Eukaryota</taxon>
        <taxon>Metazoa</taxon>
        <taxon>Ecdysozoa</taxon>
        <taxon>Arthropoda</taxon>
        <taxon>Hexapoda</taxon>
        <taxon>Insecta</taxon>
        <taxon>Pterygota</taxon>
        <taxon>Neoptera</taxon>
        <taxon>Paraneoptera</taxon>
        <taxon>Hemiptera</taxon>
        <taxon>Sternorrhyncha</taxon>
        <taxon>Aphidomorpha</taxon>
        <taxon>Aphidoidea</taxon>
        <taxon>Aphididae</taxon>
        <taxon>Lachninae</taxon>
        <taxon>Cinara</taxon>
    </lineage>
</organism>
<evidence type="ECO:0000313" key="1">
    <source>
        <dbReference type="EMBL" id="VVC35495.1"/>
    </source>
</evidence>
<sequence length="149" mass="16775">MTMMYKANETPFSCDDTVKFTLKFDQNRIASTHQLGSTRSLLWIRACTTVARPSTSADFFFFFASDLLQFYIADSSTARFAFGILTDNKPVRVKADGVPRIFYKSELFSFFVSKIIFVQGTSAIQGESEGFDDFPRNSVGKPSNHAYPV</sequence>